<feature type="repeat" description="TNFR-Cys" evidence="9">
    <location>
        <begin position="167"/>
        <end position="208"/>
    </location>
</feature>
<dbReference type="PANTHER" id="PTHR46330">
    <property type="entry name" value="TUMOR NECROSIS FACTOR RECEPTOR SUPERFAMILY MEMBER 10B"/>
    <property type="match status" value="1"/>
</dbReference>
<keyword evidence="11" id="KW-0812">Transmembrane</keyword>
<dbReference type="InterPro" id="IPR001368">
    <property type="entry name" value="TNFR/NGFR_Cys_rich_reg"/>
</dbReference>
<dbReference type="InterPro" id="IPR034062">
    <property type="entry name" value="TNFRSF26_N"/>
</dbReference>
<dbReference type="Pfam" id="PF00020">
    <property type="entry name" value="TNFR_c6"/>
    <property type="match status" value="2"/>
</dbReference>
<dbReference type="GO" id="GO:0036462">
    <property type="term" value="P:TRAIL-activated apoptotic signaling pathway"/>
    <property type="evidence" value="ECO:0007669"/>
    <property type="project" value="TreeGrafter"/>
</dbReference>
<keyword evidence="2" id="KW-0053">Apoptosis</keyword>
<feature type="region of interest" description="Disordered" evidence="10">
    <location>
        <begin position="83"/>
        <end position="108"/>
    </location>
</feature>
<evidence type="ECO:0000256" key="8">
    <source>
        <dbReference type="ARBA" id="ARBA00023180"/>
    </source>
</evidence>
<feature type="domain" description="TNFR-Cys" evidence="13">
    <location>
        <begin position="209"/>
        <end position="248"/>
    </location>
</feature>
<dbReference type="GO" id="GO:0009986">
    <property type="term" value="C:cell surface"/>
    <property type="evidence" value="ECO:0007669"/>
    <property type="project" value="TreeGrafter"/>
</dbReference>
<feature type="repeat" description="TNFR-Cys" evidence="9">
    <location>
        <begin position="209"/>
        <end position="248"/>
    </location>
</feature>
<gene>
    <name evidence="15" type="primary">LOC112852058</name>
</gene>
<evidence type="ECO:0000313" key="14">
    <source>
        <dbReference type="Proteomes" id="UP000515131"/>
    </source>
</evidence>
<keyword evidence="11" id="KW-1133">Transmembrane helix</keyword>
<keyword evidence="8" id="KW-0325">Glycoprotein</keyword>
<feature type="domain" description="TNFR-Cys" evidence="13">
    <location>
        <begin position="167"/>
        <end position="208"/>
    </location>
</feature>
<dbReference type="InterPro" id="IPR000488">
    <property type="entry name" value="Death_dom"/>
</dbReference>
<dbReference type="PANTHER" id="PTHR46330:SF14">
    <property type="entry name" value="TUMOR NECROSIS FACTOR RECEPTOR SUPERFAMILY MEMBER 1A"/>
    <property type="match status" value="1"/>
</dbReference>
<feature type="compositionally biased region" description="Basic and acidic residues" evidence="10">
    <location>
        <begin position="333"/>
        <end position="343"/>
    </location>
</feature>
<dbReference type="Gene3D" id="1.10.533.10">
    <property type="entry name" value="Death Domain, Fas"/>
    <property type="match status" value="1"/>
</dbReference>
<feature type="transmembrane region" description="Helical" evidence="11">
    <location>
        <begin position="266"/>
        <end position="296"/>
    </location>
</feature>
<keyword evidence="4" id="KW-0677">Repeat</keyword>
<evidence type="ECO:0000256" key="9">
    <source>
        <dbReference type="PROSITE-ProRule" id="PRU00206"/>
    </source>
</evidence>
<dbReference type="KEGG" id="pcoo:112852058"/>
<dbReference type="RefSeq" id="XP_025771322.1">
    <property type="nucleotide sequence ID" value="XM_025915537.1"/>
</dbReference>
<evidence type="ECO:0000256" key="10">
    <source>
        <dbReference type="SAM" id="MobiDB-lite"/>
    </source>
</evidence>
<evidence type="ECO:0000256" key="7">
    <source>
        <dbReference type="ARBA" id="ARBA00023170"/>
    </source>
</evidence>
<organism evidence="14 15">
    <name type="scientific">Puma concolor</name>
    <name type="common">Mountain lion</name>
    <name type="synonym">Felis concolor</name>
    <dbReference type="NCBI Taxonomy" id="9696"/>
    <lineage>
        <taxon>Eukaryota</taxon>
        <taxon>Metazoa</taxon>
        <taxon>Chordata</taxon>
        <taxon>Craniata</taxon>
        <taxon>Vertebrata</taxon>
        <taxon>Euteleostomi</taxon>
        <taxon>Mammalia</taxon>
        <taxon>Eutheria</taxon>
        <taxon>Laurasiatheria</taxon>
        <taxon>Carnivora</taxon>
        <taxon>Feliformia</taxon>
        <taxon>Felidae</taxon>
        <taxon>Felinae</taxon>
        <taxon>Puma</taxon>
    </lineage>
</organism>
<dbReference type="SMART" id="SM00208">
    <property type="entry name" value="TNFR"/>
    <property type="match status" value="3"/>
</dbReference>
<dbReference type="PROSITE" id="PS50017">
    <property type="entry name" value="DEATH_DOMAIN"/>
    <property type="match status" value="1"/>
</dbReference>
<evidence type="ECO:0000256" key="6">
    <source>
        <dbReference type="ARBA" id="ARBA00023157"/>
    </source>
</evidence>
<keyword evidence="7" id="KW-0675">Receptor</keyword>
<comment type="subcellular location">
    <subcellularLocation>
        <location evidence="1">Membrane</location>
    </subcellularLocation>
</comment>
<dbReference type="GeneID" id="112852058"/>
<evidence type="ECO:0000259" key="12">
    <source>
        <dbReference type="PROSITE" id="PS50017"/>
    </source>
</evidence>
<proteinExistence type="predicted"/>
<dbReference type="InterPro" id="IPR011029">
    <property type="entry name" value="DEATH-like_dom_sf"/>
</dbReference>
<dbReference type="CDD" id="cd15837">
    <property type="entry name" value="TNFRSF26"/>
    <property type="match status" value="1"/>
</dbReference>
<dbReference type="SUPFAM" id="SSF57586">
    <property type="entry name" value="TNF receptor-like"/>
    <property type="match status" value="1"/>
</dbReference>
<protein>
    <submittedName>
        <fullName evidence="15">Tumor necrosis factor receptor superfamily member 1A-like</fullName>
    </submittedName>
</protein>
<evidence type="ECO:0000256" key="5">
    <source>
        <dbReference type="ARBA" id="ARBA00023136"/>
    </source>
</evidence>
<dbReference type="GO" id="GO:0043065">
    <property type="term" value="P:positive regulation of apoptotic process"/>
    <property type="evidence" value="ECO:0007669"/>
    <property type="project" value="TreeGrafter"/>
</dbReference>
<sequence length="534" mass="58099">MAFARFFPITIFQESKVVGRVRAGIGAEPLKIGQSGYKEDTGDEGASLGVWGCTPPPLSSTVPDQEMVAQDPSTSARQAVARATRGPRDSAAGVPRVPKGTWSPETQHDGRHDAALLVPVDVALGVAPCDVTEYQPEDSNLCCRLCPAGQYVFKPCRVNHTFGECRVCESGTFLAFPNGEPTCQRCIQCRKGDQEVVAKCSPTSDRQCQCKKGSFYCNSVDCVENCLRCKRCPGFVLSPCNATSNTVCATETDRGRPENKRGSEFLAPWVTVSVILAVIAVIVVIVVIVIVCICWYKKKGVQVCYQLIVRLLKGRSDGPGGFPLRSNSQLETVRPEAPERDRPAPGTETQPAEEESLALMPKARPHLGPSGEPEESPELQALVVGGSPVVQEQTLEASAPAAPEPQDGIQASPSLKSLEEKCNPVFFLVLFLAATTSIHYEFVKSSTGNDWKMFMRLIGLDEMDIDSCECENPGNLMEQRHKMLFTWRKKLGKEASVFKLLAALHKLGLKMYLQNIINNLVAEGILGRHVGTSD</sequence>
<accession>A0A6P6H6Q2</accession>
<evidence type="ECO:0000313" key="15">
    <source>
        <dbReference type="RefSeq" id="XP_025771322.1"/>
    </source>
</evidence>
<evidence type="ECO:0000256" key="11">
    <source>
        <dbReference type="SAM" id="Phobius"/>
    </source>
</evidence>
<keyword evidence="3" id="KW-0732">Signal</keyword>
<feature type="region of interest" description="Disordered" evidence="10">
    <location>
        <begin position="321"/>
        <end position="356"/>
    </location>
</feature>
<evidence type="ECO:0000256" key="2">
    <source>
        <dbReference type="ARBA" id="ARBA00022703"/>
    </source>
</evidence>
<feature type="domain" description="Death" evidence="12">
    <location>
        <begin position="436"/>
        <end position="520"/>
    </location>
</feature>
<comment type="caution">
    <text evidence="9">Lacks conserved residue(s) required for the propagation of feature annotation.</text>
</comment>
<dbReference type="Proteomes" id="UP000515131">
    <property type="component" value="Unplaced"/>
</dbReference>
<evidence type="ECO:0000256" key="1">
    <source>
        <dbReference type="ARBA" id="ARBA00004370"/>
    </source>
</evidence>
<evidence type="ECO:0000256" key="4">
    <source>
        <dbReference type="ARBA" id="ARBA00022737"/>
    </source>
</evidence>
<evidence type="ECO:0000259" key="13">
    <source>
        <dbReference type="PROSITE" id="PS50050"/>
    </source>
</evidence>
<reference evidence="15" key="1">
    <citation type="submission" date="2025-08" db="UniProtKB">
        <authorList>
            <consortium name="RefSeq"/>
        </authorList>
    </citation>
    <scope>IDENTIFICATION</scope>
    <source>
        <tissue evidence="15">Blood</tissue>
    </source>
</reference>
<dbReference type="GO" id="GO:0005886">
    <property type="term" value="C:plasma membrane"/>
    <property type="evidence" value="ECO:0007669"/>
    <property type="project" value="TreeGrafter"/>
</dbReference>
<keyword evidence="6 9" id="KW-1015">Disulfide bond</keyword>
<dbReference type="PROSITE" id="PS50050">
    <property type="entry name" value="TNFR_NGFR_2"/>
    <property type="match status" value="2"/>
</dbReference>
<dbReference type="SUPFAM" id="SSF47986">
    <property type="entry name" value="DEATH domain"/>
    <property type="match status" value="1"/>
</dbReference>
<keyword evidence="5 11" id="KW-0472">Membrane</keyword>
<evidence type="ECO:0000256" key="3">
    <source>
        <dbReference type="ARBA" id="ARBA00022729"/>
    </source>
</evidence>
<feature type="disulfide bond" evidence="9">
    <location>
        <begin position="168"/>
        <end position="183"/>
    </location>
</feature>
<dbReference type="InterPro" id="IPR052491">
    <property type="entry name" value="TNFRSF10"/>
</dbReference>
<name>A0A6P6H6Q2_PUMCO</name>
<dbReference type="AlphaFoldDB" id="A0A6P6H6Q2"/>
<keyword evidence="14" id="KW-1185">Reference proteome</keyword>
<dbReference type="SMART" id="SM00005">
    <property type="entry name" value="DEATH"/>
    <property type="match status" value="1"/>
</dbReference>
<dbReference type="Pfam" id="PF00531">
    <property type="entry name" value="Death"/>
    <property type="match status" value="1"/>
</dbReference>
<dbReference type="Gene3D" id="2.10.50.10">
    <property type="entry name" value="Tumor Necrosis Factor Receptor, subunit A, domain 2"/>
    <property type="match status" value="2"/>
</dbReference>